<feature type="domain" description="HTH lacI-type" evidence="5">
    <location>
        <begin position="27"/>
        <end position="81"/>
    </location>
</feature>
<dbReference type="InterPro" id="IPR028082">
    <property type="entry name" value="Peripla_BP_I"/>
</dbReference>
<dbReference type="Gene3D" id="1.10.260.40">
    <property type="entry name" value="lambda repressor-like DNA-binding domains"/>
    <property type="match status" value="1"/>
</dbReference>
<gene>
    <name evidence="6" type="ORF">N4264_16805</name>
</gene>
<dbReference type="CDD" id="cd01392">
    <property type="entry name" value="HTH_LacI"/>
    <property type="match status" value="1"/>
</dbReference>
<dbReference type="PANTHER" id="PTHR30146:SF153">
    <property type="entry name" value="LACTOSE OPERON REPRESSOR"/>
    <property type="match status" value="1"/>
</dbReference>
<dbReference type="PRINTS" id="PR00036">
    <property type="entry name" value="HTHLACI"/>
</dbReference>
<dbReference type="InterPro" id="IPR010982">
    <property type="entry name" value="Lambda_DNA-bd_dom_sf"/>
</dbReference>
<evidence type="ECO:0000256" key="4">
    <source>
        <dbReference type="SAM" id="MobiDB-lite"/>
    </source>
</evidence>
<name>A0ABY6B957_9GAMM</name>
<keyword evidence="3" id="KW-0804">Transcription</keyword>
<dbReference type="InterPro" id="IPR046335">
    <property type="entry name" value="LacI/GalR-like_sensor"/>
</dbReference>
<evidence type="ECO:0000259" key="5">
    <source>
        <dbReference type="PROSITE" id="PS50932"/>
    </source>
</evidence>
<evidence type="ECO:0000256" key="1">
    <source>
        <dbReference type="ARBA" id="ARBA00023015"/>
    </source>
</evidence>
<dbReference type="Pfam" id="PF00356">
    <property type="entry name" value="LacI"/>
    <property type="match status" value="1"/>
</dbReference>
<feature type="region of interest" description="Disordered" evidence="4">
    <location>
        <begin position="1"/>
        <end position="28"/>
    </location>
</feature>
<evidence type="ECO:0000256" key="2">
    <source>
        <dbReference type="ARBA" id="ARBA00023125"/>
    </source>
</evidence>
<dbReference type="Gene3D" id="3.40.50.2300">
    <property type="match status" value="2"/>
</dbReference>
<dbReference type="SUPFAM" id="SSF53822">
    <property type="entry name" value="Periplasmic binding protein-like I"/>
    <property type="match status" value="1"/>
</dbReference>
<keyword evidence="7" id="KW-1185">Reference proteome</keyword>
<dbReference type="Proteomes" id="UP001064632">
    <property type="component" value="Chromosome"/>
</dbReference>
<keyword evidence="2" id="KW-0238">DNA-binding</keyword>
<dbReference type="RefSeq" id="WP_261693388.1">
    <property type="nucleotide sequence ID" value="NZ_CP104694.1"/>
</dbReference>
<evidence type="ECO:0000256" key="3">
    <source>
        <dbReference type="ARBA" id="ARBA00023163"/>
    </source>
</evidence>
<dbReference type="SMART" id="SM00354">
    <property type="entry name" value="HTH_LACI"/>
    <property type="match status" value="1"/>
</dbReference>
<dbReference type="PROSITE" id="PS00356">
    <property type="entry name" value="HTH_LACI_1"/>
    <property type="match status" value="1"/>
</dbReference>
<evidence type="ECO:0000313" key="7">
    <source>
        <dbReference type="Proteomes" id="UP001064632"/>
    </source>
</evidence>
<evidence type="ECO:0000313" key="6">
    <source>
        <dbReference type="EMBL" id="UXI66404.1"/>
    </source>
</evidence>
<dbReference type="PROSITE" id="PS50932">
    <property type="entry name" value="HTH_LACI_2"/>
    <property type="match status" value="1"/>
</dbReference>
<dbReference type="InterPro" id="IPR000843">
    <property type="entry name" value="HTH_LacI"/>
</dbReference>
<dbReference type="EMBL" id="CP104694">
    <property type="protein sequence ID" value="UXI66404.1"/>
    <property type="molecule type" value="Genomic_DNA"/>
</dbReference>
<accession>A0ABY6B957</accession>
<organism evidence="6 7">
    <name type="scientific">Tahibacter amnicola</name>
    <dbReference type="NCBI Taxonomy" id="2976241"/>
    <lineage>
        <taxon>Bacteria</taxon>
        <taxon>Pseudomonadati</taxon>
        <taxon>Pseudomonadota</taxon>
        <taxon>Gammaproteobacteria</taxon>
        <taxon>Lysobacterales</taxon>
        <taxon>Rhodanobacteraceae</taxon>
        <taxon>Tahibacter</taxon>
    </lineage>
</organism>
<keyword evidence="1" id="KW-0805">Transcription regulation</keyword>
<proteinExistence type="predicted"/>
<sequence>MSMDQPANPGDNSARSIAPGRRPGKPATINDIARMAGVSKKTVSRVINRSQLVQQQTRERVEALIRDIGYVPDPMARALAFGKSFLVGLLYDSNAMQDIPLLQEGLVSGLRGSAFAAVLHGCDSRREDPISSIRQFIIQRRPHGVIFAPPLSDLPELGALAEELGCRHVRIQAEPVDASSSAMLTQDRSGAAEVADYLVSLGHRRIGFIAGPESLASARERSAGFLERLGLRGVQVADEHLVSADYGFDAALRGATRLLRDPSRPSAIFAASDEMAAAVLKAARTLGIDVPGEVSVVGFGDSAISRLLSPALTSVHSPLCEIAGQAVSMLIGGEADMDAVSSPRVVERESCRRL</sequence>
<dbReference type="SUPFAM" id="SSF47413">
    <property type="entry name" value="lambda repressor-like DNA-binding domains"/>
    <property type="match status" value="1"/>
</dbReference>
<dbReference type="PANTHER" id="PTHR30146">
    <property type="entry name" value="LACI-RELATED TRANSCRIPTIONAL REPRESSOR"/>
    <property type="match status" value="1"/>
</dbReference>
<protein>
    <submittedName>
        <fullName evidence="6">LacI family transcriptional regulator</fullName>
    </submittedName>
</protein>
<reference evidence="6" key="1">
    <citation type="submission" date="2022-09" db="EMBL/GenBank/DDBJ databases">
        <title>Tahibacter sp. nov., isolated from a fresh water.</title>
        <authorList>
            <person name="Baek J.H."/>
            <person name="Lee J.K."/>
            <person name="Kim J.M."/>
            <person name="Jeon C.O."/>
        </authorList>
    </citation>
    <scope>NUCLEOTIDE SEQUENCE</scope>
    <source>
        <strain evidence="6">W38</strain>
    </source>
</reference>
<dbReference type="Pfam" id="PF13377">
    <property type="entry name" value="Peripla_BP_3"/>
    <property type="match status" value="1"/>
</dbReference>